<sequence>MSARPDAPSFLTARPFAHRGLHGARVSENGMAAFSAAIAGHFGIECDVRLSRDGVAIVFHDATLQRMAGAAGAVCDHDATTIDRLTLPDGGTVPRLRDLLHICGTDVPLLIEIKVEGRHVAPICAAVAEELERRPKALAAVMSFNPMAVRWFTRHRSDVVRGLVVTERNRRGWRARIGRALALWAAKPDFIACDIRDLPSPLSTRLRQRGTPVLTWTVRSEEERAQAALHADQIIFEAAA</sequence>
<dbReference type="Gene3D" id="3.20.20.190">
    <property type="entry name" value="Phosphatidylinositol (PI) phosphodiesterase"/>
    <property type="match status" value="1"/>
</dbReference>
<proteinExistence type="predicted"/>
<dbReference type="GO" id="GO:0008081">
    <property type="term" value="F:phosphoric diester hydrolase activity"/>
    <property type="evidence" value="ECO:0007669"/>
    <property type="project" value="InterPro"/>
</dbReference>
<dbReference type="RefSeq" id="WP_046762149.1">
    <property type="nucleotide sequence ID" value="NZ_LBIC01000001.1"/>
</dbReference>
<dbReference type="Pfam" id="PF03009">
    <property type="entry name" value="GDPD"/>
    <property type="match status" value="1"/>
</dbReference>
<dbReference type="PANTHER" id="PTHR46211:SF1">
    <property type="entry name" value="GLYCEROPHOSPHODIESTER PHOSPHODIESTERASE, CYTOPLASMIC"/>
    <property type="match status" value="1"/>
</dbReference>
<dbReference type="PANTHER" id="PTHR46211">
    <property type="entry name" value="GLYCEROPHOSPHORYL DIESTER PHOSPHODIESTERASE"/>
    <property type="match status" value="1"/>
</dbReference>
<dbReference type="AlphaFoldDB" id="A0A0M3AXS7"/>
<dbReference type="EMBL" id="LBIC01000001">
    <property type="protein sequence ID" value="KKW93706.1"/>
    <property type="molecule type" value="Genomic_DNA"/>
</dbReference>
<dbReference type="InterPro" id="IPR030395">
    <property type="entry name" value="GP_PDE_dom"/>
</dbReference>
<dbReference type="Proteomes" id="UP000033874">
    <property type="component" value="Unassembled WGS sequence"/>
</dbReference>
<organism evidence="2 3">
    <name type="scientific">Sphingobium chungbukense</name>
    <dbReference type="NCBI Taxonomy" id="56193"/>
    <lineage>
        <taxon>Bacteria</taxon>
        <taxon>Pseudomonadati</taxon>
        <taxon>Pseudomonadota</taxon>
        <taxon>Alphaproteobacteria</taxon>
        <taxon>Sphingomonadales</taxon>
        <taxon>Sphingomonadaceae</taxon>
        <taxon>Sphingobium</taxon>
    </lineage>
</organism>
<dbReference type="InterPro" id="IPR017946">
    <property type="entry name" value="PLC-like_Pdiesterase_TIM-brl"/>
</dbReference>
<protein>
    <submittedName>
        <fullName evidence="2">Glycerophosphodiester phosphodiesterase</fullName>
    </submittedName>
</protein>
<feature type="domain" description="GP-PDE" evidence="1">
    <location>
        <begin position="13"/>
        <end position="240"/>
    </location>
</feature>
<dbReference type="PROSITE" id="PS51704">
    <property type="entry name" value="GP_PDE"/>
    <property type="match status" value="1"/>
</dbReference>
<comment type="caution">
    <text evidence="2">The sequence shown here is derived from an EMBL/GenBank/DDBJ whole genome shotgun (WGS) entry which is preliminary data.</text>
</comment>
<keyword evidence="3" id="KW-1185">Reference proteome</keyword>
<dbReference type="PATRIC" id="fig|56193.3.peg.673"/>
<evidence type="ECO:0000313" key="3">
    <source>
        <dbReference type="Proteomes" id="UP000033874"/>
    </source>
</evidence>
<gene>
    <name evidence="2" type="ORF">YP76_03295</name>
</gene>
<dbReference type="SUPFAM" id="SSF51695">
    <property type="entry name" value="PLC-like phosphodiesterases"/>
    <property type="match status" value="1"/>
</dbReference>
<evidence type="ECO:0000313" key="2">
    <source>
        <dbReference type="EMBL" id="KKW93706.1"/>
    </source>
</evidence>
<name>A0A0M3AXS7_9SPHN</name>
<evidence type="ECO:0000259" key="1">
    <source>
        <dbReference type="PROSITE" id="PS51704"/>
    </source>
</evidence>
<reference evidence="2 3" key="1">
    <citation type="submission" date="2015-04" db="EMBL/GenBank/DDBJ databases">
        <title>Genome sequence of aromatic hydrocarbons-degrading Sphingobium chungbukense DJ77.</title>
        <authorList>
            <person name="Kim Y.-C."/>
            <person name="Chae J.-C."/>
        </authorList>
    </citation>
    <scope>NUCLEOTIDE SEQUENCE [LARGE SCALE GENOMIC DNA]</scope>
    <source>
        <strain evidence="2 3">DJ77</strain>
    </source>
</reference>
<dbReference type="GO" id="GO:0006629">
    <property type="term" value="P:lipid metabolic process"/>
    <property type="evidence" value="ECO:0007669"/>
    <property type="project" value="InterPro"/>
</dbReference>
<accession>A0A0M3AXS7</accession>
<dbReference type="STRING" id="56193.YP76_03295"/>